<dbReference type="InterPro" id="IPR036259">
    <property type="entry name" value="MFS_trans_sf"/>
</dbReference>
<feature type="transmembrane region" description="Helical" evidence="1">
    <location>
        <begin position="89"/>
        <end position="109"/>
    </location>
</feature>
<feature type="transmembrane region" description="Helical" evidence="1">
    <location>
        <begin position="20"/>
        <end position="39"/>
    </location>
</feature>
<feature type="transmembrane region" description="Helical" evidence="1">
    <location>
        <begin position="176"/>
        <end position="195"/>
    </location>
</feature>
<dbReference type="Proteomes" id="UP000620874">
    <property type="component" value="Unassembled WGS sequence"/>
</dbReference>
<feature type="transmembrane region" description="Helical" evidence="1">
    <location>
        <begin position="326"/>
        <end position="347"/>
    </location>
</feature>
<name>A0ABR8YB50_9BACT</name>
<feature type="transmembrane region" description="Helical" evidence="1">
    <location>
        <begin position="229"/>
        <end position="246"/>
    </location>
</feature>
<proteinExistence type="predicted"/>
<dbReference type="InterPro" id="IPR043745">
    <property type="entry name" value="DUF5690"/>
</dbReference>
<feature type="transmembrane region" description="Helical" evidence="1">
    <location>
        <begin position="115"/>
        <end position="136"/>
    </location>
</feature>
<comment type="caution">
    <text evidence="2">The sequence shown here is derived from an EMBL/GenBank/DDBJ whole genome shotgun (WGS) entry which is preliminary data.</text>
</comment>
<gene>
    <name evidence="2" type="ORF">H9625_13285</name>
</gene>
<dbReference type="SUPFAM" id="SSF103473">
    <property type="entry name" value="MFS general substrate transporter"/>
    <property type="match status" value="1"/>
</dbReference>
<evidence type="ECO:0000313" key="3">
    <source>
        <dbReference type="Proteomes" id="UP000620874"/>
    </source>
</evidence>
<feature type="transmembrane region" description="Helical" evidence="1">
    <location>
        <begin position="143"/>
        <end position="164"/>
    </location>
</feature>
<evidence type="ECO:0000256" key="1">
    <source>
        <dbReference type="SAM" id="Phobius"/>
    </source>
</evidence>
<feature type="transmembrane region" description="Helical" evidence="1">
    <location>
        <begin position="266"/>
        <end position="288"/>
    </location>
</feature>
<evidence type="ECO:0000313" key="2">
    <source>
        <dbReference type="EMBL" id="MBD8041393.1"/>
    </source>
</evidence>
<feature type="transmembrane region" description="Helical" evidence="1">
    <location>
        <begin position="295"/>
        <end position="314"/>
    </location>
</feature>
<keyword evidence="1" id="KW-0472">Membrane</keyword>
<keyword evidence="1" id="KW-0812">Transmembrane</keyword>
<protein>
    <recommendedName>
        <fullName evidence="4">MFS transporter</fullName>
    </recommendedName>
</protein>
<organism evidence="2 3">
    <name type="scientific">Phocaeicola intestinalis</name>
    <dbReference type="NCBI Taxonomy" id="2762212"/>
    <lineage>
        <taxon>Bacteria</taxon>
        <taxon>Pseudomonadati</taxon>
        <taxon>Bacteroidota</taxon>
        <taxon>Bacteroidia</taxon>
        <taxon>Bacteroidales</taxon>
        <taxon>Bacteroidaceae</taxon>
        <taxon>Phocaeicola</taxon>
    </lineage>
</organism>
<keyword evidence="3" id="KW-1185">Reference proteome</keyword>
<reference evidence="2 3" key="1">
    <citation type="submission" date="2020-08" db="EMBL/GenBank/DDBJ databases">
        <title>A Genomic Blueprint of the Chicken Gut Microbiome.</title>
        <authorList>
            <person name="Gilroy R."/>
            <person name="Ravi A."/>
            <person name="Getino M."/>
            <person name="Pursley I."/>
            <person name="Horton D.L."/>
            <person name="Alikhan N.-F."/>
            <person name="Baker D."/>
            <person name="Gharbi K."/>
            <person name="Hall N."/>
            <person name="Watson M."/>
            <person name="Adriaenssens E.M."/>
            <person name="Foster-Nyarko E."/>
            <person name="Jarju S."/>
            <person name="Secka A."/>
            <person name="Antonio M."/>
            <person name="Oren A."/>
            <person name="Chaudhuri R."/>
            <person name="La Ragione R.M."/>
            <person name="Hildebrand F."/>
            <person name="Pallen M.J."/>
        </authorList>
    </citation>
    <scope>NUCLEOTIDE SEQUENCE [LARGE SCALE GENOMIC DNA]</scope>
    <source>
        <strain evidence="2 3">Sa1CVN1</strain>
    </source>
</reference>
<dbReference type="RefSeq" id="WP_191764795.1">
    <property type="nucleotide sequence ID" value="NZ_JACSPP010000049.1"/>
</dbReference>
<feature type="transmembrane region" description="Helical" evidence="1">
    <location>
        <begin position="59"/>
        <end position="77"/>
    </location>
</feature>
<keyword evidence="1" id="KW-1133">Transmembrane helix</keyword>
<feature type="transmembrane region" description="Helical" evidence="1">
    <location>
        <begin position="400"/>
        <end position="419"/>
    </location>
</feature>
<dbReference type="EMBL" id="JACSPP010000049">
    <property type="protein sequence ID" value="MBD8041393.1"/>
    <property type="molecule type" value="Genomic_DNA"/>
</dbReference>
<feature type="transmembrane region" description="Helical" evidence="1">
    <location>
        <begin position="359"/>
        <end position="380"/>
    </location>
</feature>
<sequence>MRTQTQTIPGNKKPMPDWLFVLWAGGTALLSYSLVYALRKPFTAAEFEGLQVYGMDYKIAVSIIQLLGYVSAKLLGIKYISELKPEGRLKFIIGSAALSEISLIAFGVLPIPYNIVALYFNGLSLGCMWGVIFSFLEGRRTTDILASIMGVSMALSSGVAKSLGLYALNQLHVSEFWMPALIGAAAFPLLCFTGWMMTRFPRPTEADIASRSERVTLNGHQRWALFRRFMPLLILLFGANLLLTVQRDIKEDFIVCIIDVQTISSWAFAQIDSIATFVLLAVFALLATTYNHLKVLCMLLILSTFGMGTLAFLGATEGNEHIPTTIWLFLQSLCLDIAYLSFQTIFFERFIACFKIKGNVGFFIITIDFVGYLGTLGLLLFKEFCASHIDWASFYNHMSLFIGVACCLSFIASLIYMIYARKRKQGPLPEKAEQPETRKNEKENNIYLTTSAI</sequence>
<accession>A0ABR8YB50</accession>
<evidence type="ECO:0008006" key="4">
    <source>
        <dbReference type="Google" id="ProtNLM"/>
    </source>
</evidence>
<dbReference type="Pfam" id="PF18943">
    <property type="entry name" value="DUF5690"/>
    <property type="match status" value="1"/>
</dbReference>